<dbReference type="Proteomes" id="UP000492821">
    <property type="component" value="Unassembled WGS sequence"/>
</dbReference>
<dbReference type="AlphaFoldDB" id="A0A7E4ULX7"/>
<name>A0A7E4ULX7_PANRE</name>
<organism evidence="1 2">
    <name type="scientific">Panagrellus redivivus</name>
    <name type="common">Microworm</name>
    <dbReference type="NCBI Taxonomy" id="6233"/>
    <lineage>
        <taxon>Eukaryota</taxon>
        <taxon>Metazoa</taxon>
        <taxon>Ecdysozoa</taxon>
        <taxon>Nematoda</taxon>
        <taxon>Chromadorea</taxon>
        <taxon>Rhabditida</taxon>
        <taxon>Tylenchina</taxon>
        <taxon>Panagrolaimomorpha</taxon>
        <taxon>Panagrolaimoidea</taxon>
        <taxon>Panagrolaimidae</taxon>
        <taxon>Panagrellus</taxon>
    </lineage>
</organism>
<evidence type="ECO:0000313" key="2">
    <source>
        <dbReference type="WBParaSite" id="Pan_g10363.t1"/>
    </source>
</evidence>
<reference evidence="2" key="2">
    <citation type="submission" date="2020-10" db="UniProtKB">
        <authorList>
            <consortium name="WormBaseParasite"/>
        </authorList>
    </citation>
    <scope>IDENTIFICATION</scope>
</reference>
<keyword evidence="1" id="KW-1185">Reference proteome</keyword>
<proteinExistence type="predicted"/>
<protein>
    <submittedName>
        <fullName evidence="2">Uncharacterized protein</fullName>
    </submittedName>
</protein>
<dbReference type="WBParaSite" id="Pan_g10363.t1">
    <property type="protein sequence ID" value="Pan_g10363.t1"/>
    <property type="gene ID" value="Pan_g10363"/>
</dbReference>
<sequence>MNEAKQNCVPNCKSGLDVSHWVFDLAQDSSLPEIGNLGCALPNHWFKQSMHWPCAKKTQFLIDLSICLSMILGSDCCPRCEGRRLR</sequence>
<reference evidence="1" key="1">
    <citation type="journal article" date="2013" name="Genetics">
        <title>The draft genome and transcriptome of Panagrellus redivivus are shaped by the harsh demands of a free-living lifestyle.</title>
        <authorList>
            <person name="Srinivasan J."/>
            <person name="Dillman A.R."/>
            <person name="Macchietto M.G."/>
            <person name="Heikkinen L."/>
            <person name="Lakso M."/>
            <person name="Fracchia K.M."/>
            <person name="Antoshechkin I."/>
            <person name="Mortazavi A."/>
            <person name="Wong G."/>
            <person name="Sternberg P.W."/>
        </authorList>
    </citation>
    <scope>NUCLEOTIDE SEQUENCE [LARGE SCALE GENOMIC DNA]</scope>
    <source>
        <strain evidence="1">MT8872</strain>
    </source>
</reference>
<accession>A0A7E4ULX7</accession>
<evidence type="ECO:0000313" key="1">
    <source>
        <dbReference type="Proteomes" id="UP000492821"/>
    </source>
</evidence>